<reference evidence="2" key="1">
    <citation type="submission" date="2023-12" db="EMBL/GenBank/DDBJ databases">
        <title>Genome assembly of Anisodus tanguticus.</title>
        <authorList>
            <person name="Wang Y.-J."/>
        </authorList>
    </citation>
    <scope>NUCLEOTIDE SEQUENCE</scope>
    <source>
        <strain evidence="2">KB-2021</strain>
        <tissue evidence="2">Leaf</tissue>
    </source>
</reference>
<protein>
    <submittedName>
        <fullName evidence="2">Uncharacterized protein</fullName>
    </submittedName>
</protein>
<evidence type="ECO:0000256" key="1">
    <source>
        <dbReference type="SAM" id="Phobius"/>
    </source>
</evidence>
<dbReference type="Gene3D" id="3.30.750.24">
    <property type="entry name" value="STAS domain"/>
    <property type="match status" value="1"/>
</dbReference>
<dbReference type="EMBL" id="JAVYJV010000022">
    <property type="protein sequence ID" value="KAK4341426.1"/>
    <property type="molecule type" value="Genomic_DNA"/>
</dbReference>
<organism evidence="2 3">
    <name type="scientific">Anisodus tanguticus</name>
    <dbReference type="NCBI Taxonomy" id="243964"/>
    <lineage>
        <taxon>Eukaryota</taxon>
        <taxon>Viridiplantae</taxon>
        <taxon>Streptophyta</taxon>
        <taxon>Embryophyta</taxon>
        <taxon>Tracheophyta</taxon>
        <taxon>Spermatophyta</taxon>
        <taxon>Magnoliopsida</taxon>
        <taxon>eudicotyledons</taxon>
        <taxon>Gunneridae</taxon>
        <taxon>Pentapetalae</taxon>
        <taxon>asterids</taxon>
        <taxon>lamiids</taxon>
        <taxon>Solanales</taxon>
        <taxon>Solanaceae</taxon>
        <taxon>Solanoideae</taxon>
        <taxon>Hyoscyameae</taxon>
        <taxon>Anisodus</taxon>
    </lineage>
</organism>
<comment type="caution">
    <text evidence="2">The sequence shown here is derived from an EMBL/GenBank/DDBJ whole genome shotgun (WGS) entry which is preliminary data.</text>
</comment>
<feature type="transmembrane region" description="Helical" evidence="1">
    <location>
        <begin position="12"/>
        <end position="33"/>
    </location>
</feature>
<sequence>MITIEANHDAYIIFLLLLFSVVIDIDTSGIHAFEELHRSLQKREVQEYLEHYKLPKLAKLKKFVVNVDAWKNTSLSGCTHVIGAAPHLKEFELKAEILRGHQRLRQTGVR</sequence>
<keyword evidence="1" id="KW-0472">Membrane</keyword>
<name>A0AAE1UVS9_9SOLA</name>
<dbReference type="InterPro" id="IPR036513">
    <property type="entry name" value="STAS_dom_sf"/>
</dbReference>
<keyword evidence="3" id="KW-1185">Reference proteome</keyword>
<dbReference type="AlphaFoldDB" id="A0AAE1UVS9"/>
<accession>A0AAE1UVS9</accession>
<keyword evidence="1" id="KW-1133">Transmembrane helix</keyword>
<dbReference type="Proteomes" id="UP001291623">
    <property type="component" value="Unassembled WGS sequence"/>
</dbReference>
<gene>
    <name evidence="2" type="ORF">RND71_039927</name>
</gene>
<keyword evidence="1" id="KW-0812">Transmembrane</keyword>
<evidence type="ECO:0000313" key="2">
    <source>
        <dbReference type="EMBL" id="KAK4341426.1"/>
    </source>
</evidence>
<proteinExistence type="predicted"/>
<evidence type="ECO:0000313" key="3">
    <source>
        <dbReference type="Proteomes" id="UP001291623"/>
    </source>
</evidence>